<dbReference type="Pfam" id="PF03466">
    <property type="entry name" value="LysR_substrate"/>
    <property type="match status" value="1"/>
</dbReference>
<keyword evidence="4" id="KW-0010">Activator</keyword>
<evidence type="ECO:0000313" key="7">
    <source>
        <dbReference type="EMBL" id="WMN01750.1"/>
    </source>
</evidence>
<evidence type="ECO:0000313" key="8">
    <source>
        <dbReference type="Proteomes" id="UP001230933"/>
    </source>
</evidence>
<accession>A0AAX3ZYD5</accession>
<dbReference type="PANTHER" id="PTHR30346:SF0">
    <property type="entry name" value="HCA OPERON TRANSCRIPTIONAL ACTIVATOR HCAR"/>
    <property type="match status" value="1"/>
</dbReference>
<organism evidence="7 8">
    <name type="scientific">Rhodococcus erythropolis</name>
    <name type="common">Arthrobacter picolinophilus</name>
    <dbReference type="NCBI Taxonomy" id="1833"/>
    <lineage>
        <taxon>Bacteria</taxon>
        <taxon>Bacillati</taxon>
        <taxon>Actinomycetota</taxon>
        <taxon>Actinomycetes</taxon>
        <taxon>Mycobacteriales</taxon>
        <taxon>Nocardiaceae</taxon>
        <taxon>Rhodococcus</taxon>
        <taxon>Rhodococcus erythropolis group</taxon>
    </lineage>
</organism>
<sequence>MSRRVDGRMELSIGMTSVRADLARAVIDDVVLQEEPGAVVRLELFDSFAQMDLIASGDLSLGLVNRHRSSPQLRFLPVLVETPAFALPDRPRYAELTEVQPGDIDGLRLLLQPGFGPIEQPLTPYVEAARELVEVSAAVVGGLATLIAAGDACCLTIANPEAPWHRYVVGDGVVIRPMPASFPRAVTYLCWRSDRERDDDLGPIISLLRDRFPHSLQA</sequence>
<evidence type="ECO:0000256" key="3">
    <source>
        <dbReference type="ARBA" id="ARBA00023125"/>
    </source>
</evidence>
<dbReference type="Proteomes" id="UP001230933">
    <property type="component" value="Chromosome"/>
</dbReference>
<evidence type="ECO:0000256" key="2">
    <source>
        <dbReference type="ARBA" id="ARBA00023015"/>
    </source>
</evidence>
<evidence type="ECO:0000256" key="1">
    <source>
        <dbReference type="ARBA" id="ARBA00009437"/>
    </source>
</evidence>
<dbReference type="Gene3D" id="3.40.190.10">
    <property type="entry name" value="Periplasmic binding protein-like II"/>
    <property type="match status" value="2"/>
</dbReference>
<gene>
    <name evidence="7" type="ORF">QIE55_31085</name>
</gene>
<comment type="similarity">
    <text evidence="1">Belongs to the LysR transcriptional regulatory family.</text>
</comment>
<dbReference type="GO" id="GO:0032993">
    <property type="term" value="C:protein-DNA complex"/>
    <property type="evidence" value="ECO:0007669"/>
    <property type="project" value="TreeGrafter"/>
</dbReference>
<feature type="domain" description="LysR substrate-binding" evidence="6">
    <location>
        <begin position="32"/>
        <end position="212"/>
    </location>
</feature>
<dbReference type="GO" id="GO:0003677">
    <property type="term" value="F:DNA binding"/>
    <property type="evidence" value="ECO:0007669"/>
    <property type="project" value="UniProtKB-KW"/>
</dbReference>
<evidence type="ECO:0000256" key="5">
    <source>
        <dbReference type="ARBA" id="ARBA00023163"/>
    </source>
</evidence>
<keyword evidence="2" id="KW-0805">Transcription regulation</keyword>
<keyword evidence="3" id="KW-0238">DNA-binding</keyword>
<reference evidence="7" key="1">
    <citation type="submission" date="2023-08" db="EMBL/GenBank/DDBJ databases">
        <title>Isolation and Characterization of Rhodococcus erythropolis MGMM8.</title>
        <authorList>
            <person name="Diabankana R.G.C."/>
            <person name="Afordoanyi D.M."/>
            <person name="Validov S.Z."/>
        </authorList>
    </citation>
    <scope>NUCLEOTIDE SEQUENCE</scope>
    <source>
        <strain evidence="7">MGMM8</strain>
    </source>
</reference>
<dbReference type="AlphaFoldDB" id="A0AAX3ZYD5"/>
<dbReference type="PANTHER" id="PTHR30346">
    <property type="entry name" value="TRANSCRIPTIONAL DUAL REGULATOR HCAR-RELATED"/>
    <property type="match status" value="1"/>
</dbReference>
<evidence type="ECO:0000259" key="6">
    <source>
        <dbReference type="Pfam" id="PF03466"/>
    </source>
</evidence>
<proteinExistence type="inferred from homology"/>
<evidence type="ECO:0000256" key="4">
    <source>
        <dbReference type="ARBA" id="ARBA00023159"/>
    </source>
</evidence>
<dbReference type="InterPro" id="IPR005119">
    <property type="entry name" value="LysR_subst-bd"/>
</dbReference>
<dbReference type="GO" id="GO:0003700">
    <property type="term" value="F:DNA-binding transcription factor activity"/>
    <property type="evidence" value="ECO:0007669"/>
    <property type="project" value="TreeGrafter"/>
</dbReference>
<keyword evidence="5" id="KW-0804">Transcription</keyword>
<dbReference type="EMBL" id="CP124545">
    <property type="protein sequence ID" value="WMN01750.1"/>
    <property type="molecule type" value="Genomic_DNA"/>
</dbReference>
<dbReference type="SUPFAM" id="SSF53850">
    <property type="entry name" value="Periplasmic binding protein-like II"/>
    <property type="match status" value="1"/>
</dbReference>
<dbReference type="RefSeq" id="WP_308370683.1">
    <property type="nucleotide sequence ID" value="NZ_CP124545.1"/>
</dbReference>
<name>A0AAX3ZYD5_RHOER</name>
<protein>
    <submittedName>
        <fullName evidence="7">LysR substrate-binding domain-containing protein</fullName>
    </submittedName>
</protein>